<dbReference type="GO" id="GO:0015293">
    <property type="term" value="F:symporter activity"/>
    <property type="evidence" value="ECO:0007669"/>
    <property type="project" value="UniProtKB-KW"/>
</dbReference>
<protein>
    <recommendedName>
        <fullName evidence="18">EF-hand domain-containing protein</fullName>
    </recommendedName>
</protein>
<evidence type="ECO:0000256" key="13">
    <source>
        <dbReference type="ARBA" id="ARBA00023053"/>
    </source>
</evidence>
<keyword evidence="13" id="KW-0915">Sodium</keyword>
<dbReference type="NCBIfam" id="TIGR00367">
    <property type="entry name" value="calcium/sodium antiporter"/>
    <property type="match status" value="1"/>
</dbReference>
<comment type="similarity">
    <text evidence="2">Belongs to the Ca(2+):cation antiporter (CaCA) (TC 2.A.19) family. SLC24A subfamily.</text>
</comment>
<dbReference type="FunFam" id="1.20.1420.30:FF:000009">
    <property type="entry name" value="sodium/potassium/calcium exchanger 5 isoform X2"/>
    <property type="match status" value="1"/>
</dbReference>
<dbReference type="PANTHER" id="PTHR10846:SF73">
    <property type="entry name" value="SODIUM_CALCIUM EXCHANGER MEMBRANE REGION DOMAIN-CONTAINING PROTEIN"/>
    <property type="match status" value="1"/>
</dbReference>
<name>A0A7S4JC99_9STRA</name>
<dbReference type="InterPro" id="IPR004837">
    <property type="entry name" value="NaCa_Exmemb"/>
</dbReference>
<dbReference type="InterPro" id="IPR044880">
    <property type="entry name" value="NCX_ion-bd_dom_sf"/>
</dbReference>
<feature type="transmembrane region" description="Helical" evidence="17">
    <location>
        <begin position="165"/>
        <end position="188"/>
    </location>
</feature>
<dbReference type="Gene3D" id="1.20.1420.30">
    <property type="entry name" value="NCX, central ion-binding region"/>
    <property type="match status" value="2"/>
</dbReference>
<evidence type="ECO:0000256" key="16">
    <source>
        <dbReference type="ARBA" id="ARBA00023201"/>
    </source>
</evidence>
<evidence type="ECO:0000256" key="15">
    <source>
        <dbReference type="ARBA" id="ARBA00023136"/>
    </source>
</evidence>
<comment type="subcellular location">
    <subcellularLocation>
        <location evidence="1">Membrane</location>
        <topology evidence="1">Multi-pass membrane protein</topology>
    </subcellularLocation>
</comment>
<evidence type="ECO:0000256" key="14">
    <source>
        <dbReference type="ARBA" id="ARBA00023065"/>
    </source>
</evidence>
<keyword evidence="7 17" id="KW-0812">Transmembrane</keyword>
<keyword evidence="5" id="KW-0633">Potassium transport</keyword>
<dbReference type="SUPFAM" id="SSF47473">
    <property type="entry name" value="EF-hand"/>
    <property type="match status" value="1"/>
</dbReference>
<dbReference type="AlphaFoldDB" id="A0A7S4JC99"/>
<evidence type="ECO:0000259" key="18">
    <source>
        <dbReference type="PROSITE" id="PS50222"/>
    </source>
</evidence>
<keyword evidence="4" id="KW-0050">Antiport</keyword>
<dbReference type="GO" id="GO:0005262">
    <property type="term" value="F:calcium channel activity"/>
    <property type="evidence" value="ECO:0007669"/>
    <property type="project" value="TreeGrafter"/>
</dbReference>
<dbReference type="PANTHER" id="PTHR10846">
    <property type="entry name" value="SODIUM/POTASSIUM/CALCIUM EXCHANGER"/>
    <property type="match status" value="1"/>
</dbReference>
<organism evidence="19">
    <name type="scientific">Odontella aurita</name>
    <dbReference type="NCBI Taxonomy" id="265563"/>
    <lineage>
        <taxon>Eukaryota</taxon>
        <taxon>Sar</taxon>
        <taxon>Stramenopiles</taxon>
        <taxon>Ochrophyta</taxon>
        <taxon>Bacillariophyta</taxon>
        <taxon>Mediophyceae</taxon>
        <taxon>Biddulphiophycidae</taxon>
        <taxon>Eupodiscales</taxon>
        <taxon>Odontellaceae</taxon>
        <taxon>Odontella</taxon>
    </lineage>
</organism>
<evidence type="ECO:0000256" key="12">
    <source>
        <dbReference type="ARBA" id="ARBA00022989"/>
    </source>
</evidence>
<evidence type="ECO:0000256" key="2">
    <source>
        <dbReference type="ARBA" id="ARBA00005364"/>
    </source>
</evidence>
<evidence type="ECO:0000256" key="4">
    <source>
        <dbReference type="ARBA" id="ARBA00022449"/>
    </source>
</evidence>
<dbReference type="PROSITE" id="PS00018">
    <property type="entry name" value="EF_HAND_1"/>
    <property type="match status" value="2"/>
</dbReference>
<feature type="domain" description="EF-hand" evidence="18">
    <location>
        <begin position="373"/>
        <end position="407"/>
    </location>
</feature>
<dbReference type="CDD" id="cd00051">
    <property type="entry name" value="EFh"/>
    <property type="match status" value="2"/>
</dbReference>
<keyword evidence="14" id="KW-0406">Ion transport</keyword>
<evidence type="ECO:0000256" key="3">
    <source>
        <dbReference type="ARBA" id="ARBA00022448"/>
    </source>
</evidence>
<keyword evidence="9" id="KW-0106">Calcium</keyword>
<dbReference type="GO" id="GO:0005886">
    <property type="term" value="C:plasma membrane"/>
    <property type="evidence" value="ECO:0007669"/>
    <property type="project" value="TreeGrafter"/>
</dbReference>
<dbReference type="InterPro" id="IPR002048">
    <property type="entry name" value="EF_hand_dom"/>
</dbReference>
<keyword evidence="11" id="KW-0630">Potassium</keyword>
<feature type="transmembrane region" description="Helical" evidence="17">
    <location>
        <begin position="34"/>
        <end position="54"/>
    </location>
</feature>
<keyword evidence="12 17" id="KW-1133">Transmembrane helix</keyword>
<feature type="transmembrane region" description="Helical" evidence="17">
    <location>
        <begin position="673"/>
        <end position="691"/>
    </location>
</feature>
<dbReference type="PROSITE" id="PS50222">
    <property type="entry name" value="EF_HAND_2"/>
    <property type="match status" value="3"/>
</dbReference>
<feature type="transmembrane region" description="Helical" evidence="17">
    <location>
        <begin position="508"/>
        <end position="527"/>
    </location>
</feature>
<dbReference type="GO" id="GO:0008273">
    <property type="term" value="F:calcium, potassium:sodium antiporter activity"/>
    <property type="evidence" value="ECO:0007669"/>
    <property type="project" value="TreeGrafter"/>
</dbReference>
<evidence type="ECO:0000256" key="11">
    <source>
        <dbReference type="ARBA" id="ARBA00022958"/>
    </source>
</evidence>
<evidence type="ECO:0000256" key="5">
    <source>
        <dbReference type="ARBA" id="ARBA00022538"/>
    </source>
</evidence>
<feature type="domain" description="EF-hand" evidence="18">
    <location>
        <begin position="337"/>
        <end position="372"/>
    </location>
</feature>
<dbReference type="SMART" id="SM00054">
    <property type="entry name" value="EFh"/>
    <property type="match status" value="3"/>
</dbReference>
<evidence type="ECO:0000256" key="6">
    <source>
        <dbReference type="ARBA" id="ARBA00022568"/>
    </source>
</evidence>
<dbReference type="EMBL" id="HBKQ01037328">
    <property type="protein sequence ID" value="CAE2259060.1"/>
    <property type="molecule type" value="Transcribed_RNA"/>
</dbReference>
<keyword evidence="6" id="KW-0109">Calcium transport</keyword>
<dbReference type="InterPro" id="IPR011992">
    <property type="entry name" value="EF-hand-dom_pair"/>
</dbReference>
<dbReference type="GO" id="GO:0006874">
    <property type="term" value="P:intracellular calcium ion homeostasis"/>
    <property type="evidence" value="ECO:0007669"/>
    <property type="project" value="TreeGrafter"/>
</dbReference>
<feature type="transmembrane region" description="Helical" evidence="17">
    <location>
        <begin position="200"/>
        <end position="217"/>
    </location>
</feature>
<feature type="transmembrane region" description="Helical" evidence="17">
    <location>
        <begin position="91"/>
        <end position="114"/>
    </location>
</feature>
<keyword evidence="16" id="KW-0739">Sodium transport</keyword>
<keyword evidence="15 17" id="KW-0472">Membrane</keyword>
<feature type="transmembrane region" description="Helical" evidence="17">
    <location>
        <begin position="604"/>
        <end position="626"/>
    </location>
</feature>
<gene>
    <name evidence="19" type="ORF">OAUR00152_LOCUS25768</name>
</gene>
<dbReference type="InterPro" id="IPR018247">
    <property type="entry name" value="EF_Hand_1_Ca_BS"/>
</dbReference>
<feature type="transmembrane region" description="Helical" evidence="17">
    <location>
        <begin position="539"/>
        <end position="557"/>
    </location>
</feature>
<proteinExistence type="inferred from homology"/>
<evidence type="ECO:0000313" key="19">
    <source>
        <dbReference type="EMBL" id="CAE2259060.1"/>
    </source>
</evidence>
<feature type="transmembrane region" description="Helical" evidence="17">
    <location>
        <begin position="223"/>
        <end position="243"/>
    </location>
</feature>
<reference evidence="19" key="1">
    <citation type="submission" date="2021-01" db="EMBL/GenBank/DDBJ databases">
        <authorList>
            <person name="Corre E."/>
            <person name="Pelletier E."/>
            <person name="Niang G."/>
            <person name="Scheremetjew M."/>
            <person name="Finn R."/>
            <person name="Kale V."/>
            <person name="Holt S."/>
            <person name="Cochrane G."/>
            <person name="Meng A."/>
            <person name="Brown T."/>
            <person name="Cohen L."/>
        </authorList>
    </citation>
    <scope>NUCLEOTIDE SEQUENCE</scope>
    <source>
        <strain evidence="19">Isolate 1302-5</strain>
    </source>
</reference>
<evidence type="ECO:0000256" key="17">
    <source>
        <dbReference type="SAM" id="Phobius"/>
    </source>
</evidence>
<evidence type="ECO:0000256" key="8">
    <source>
        <dbReference type="ARBA" id="ARBA00022729"/>
    </source>
</evidence>
<accession>A0A7S4JC99</accession>
<keyword evidence="3" id="KW-0813">Transport</keyword>
<dbReference type="Gene3D" id="1.10.238.10">
    <property type="entry name" value="EF-hand"/>
    <property type="match status" value="2"/>
</dbReference>
<evidence type="ECO:0000256" key="1">
    <source>
        <dbReference type="ARBA" id="ARBA00004141"/>
    </source>
</evidence>
<feature type="transmembrane region" description="Helical" evidence="17">
    <location>
        <begin position="638"/>
        <end position="661"/>
    </location>
</feature>
<dbReference type="Pfam" id="PF13499">
    <property type="entry name" value="EF-hand_7"/>
    <property type="match status" value="2"/>
</dbReference>
<dbReference type="GO" id="GO:0005509">
    <property type="term" value="F:calcium ion binding"/>
    <property type="evidence" value="ECO:0007669"/>
    <property type="project" value="InterPro"/>
</dbReference>
<keyword evidence="8" id="KW-0732">Signal</keyword>
<evidence type="ECO:0000256" key="10">
    <source>
        <dbReference type="ARBA" id="ARBA00022847"/>
    </source>
</evidence>
<keyword evidence="10" id="KW-0769">Symport</keyword>
<feature type="transmembrane region" description="Helical" evidence="17">
    <location>
        <begin position="126"/>
        <end position="145"/>
    </location>
</feature>
<evidence type="ECO:0000256" key="9">
    <source>
        <dbReference type="ARBA" id="ARBA00022837"/>
    </source>
</evidence>
<dbReference type="Pfam" id="PF01699">
    <property type="entry name" value="Na_Ca_ex"/>
    <property type="match status" value="2"/>
</dbReference>
<evidence type="ECO:0000256" key="7">
    <source>
        <dbReference type="ARBA" id="ARBA00022692"/>
    </source>
</evidence>
<sequence length="700" mass="77727">MGCEKPSNLMMDSPSTKVSSISKPSYQQKHHLRALFRSISLVALVAVFCAYNYWHSGQDTLDEFHRRLDDEDEASAAPCENVTVADPKWHLVFYILGVLYMFLALAIVCDEFFVPALEEMSSERHLNLSMDVAGATLMAAGGSAPELFTALFGTFKESDVGFGTIVGSAVFNVLFVIGMCSLLSKELLQLTWWPLFRDSVYYIIGLVVLATFVGVTSAGEIELWEACVLFVLYLGYVLVMAYNERLYTLINGKFLGVGAKAEAEDDFVVVDEEKVTGAFELHESSGDFKDEETAEAMSRRNQMTKAQSFLQPGSFRAGIVKLIRDPKSWTGISLVTKIKGDVNTVFSHVDTDGDQMVNKEELRKVFEELKCDLNDTEFDQIYDELDEDKSGMIDKDEFTKWYLSSEKRMLSKVQTVFKELDTNNSGTVDRTEVRTLLESIDPTVSEAEVTAALMEMTRTGEIDEIAYEEFAEWYAHSLVFQHQKEEAEEESEGIFASLRPPRGNNKSVFAYAKYILLLPLVITLAFTVPDVRRPGLGKFSYLSFFLSIAWIGLYSFFMVDWAEIIGATLGIPDIIMGLTFLAAGTSVPDLLSSVIVARRGEGDMAVSSSIGSNIFDILVGLPLPWIAYTAYPGKPDTVAVGAEGVGVSITILVAMIALIIVTIHLNGWKLTKTAGYMMFVFYVAFVVQAVIRELPFQTCG</sequence>
<dbReference type="InterPro" id="IPR004481">
    <property type="entry name" value="K/Na/Ca-exchanger"/>
</dbReference>
<feature type="domain" description="EF-hand" evidence="18">
    <location>
        <begin position="408"/>
        <end position="443"/>
    </location>
</feature>